<feature type="repeat" description="PPR" evidence="3">
    <location>
        <begin position="253"/>
        <end position="287"/>
    </location>
</feature>
<dbReference type="Proteomes" id="UP000694864">
    <property type="component" value="Chromosome 3"/>
</dbReference>
<gene>
    <name evidence="6" type="primary">LOC104775961</name>
</gene>
<feature type="repeat" description="PPR" evidence="3">
    <location>
        <begin position="559"/>
        <end position="593"/>
    </location>
</feature>
<feature type="repeat" description="PPR" evidence="3">
    <location>
        <begin position="660"/>
        <end position="694"/>
    </location>
</feature>
<dbReference type="Gene3D" id="1.25.40.10">
    <property type="entry name" value="Tetratricopeptide repeat domain"/>
    <property type="match status" value="6"/>
</dbReference>
<feature type="repeat" description="PPR" evidence="3">
    <location>
        <begin position="151"/>
        <end position="186"/>
    </location>
</feature>
<reference evidence="5" key="1">
    <citation type="journal article" date="2014" name="Nat. Commun.">
        <title>The emerging biofuel crop Camelina sativa retains a highly undifferentiated hexaploid genome structure.</title>
        <authorList>
            <person name="Kagale S."/>
            <person name="Koh C."/>
            <person name="Nixon J."/>
            <person name="Bollina V."/>
            <person name="Clarke W.E."/>
            <person name="Tuteja R."/>
            <person name="Spillane C."/>
            <person name="Robinson S.J."/>
            <person name="Links M.G."/>
            <person name="Clarke C."/>
            <person name="Higgins E.E."/>
            <person name="Huebert T."/>
            <person name="Sharpe A.G."/>
            <person name="Parkin I.A."/>
        </authorList>
    </citation>
    <scope>NUCLEOTIDE SEQUENCE [LARGE SCALE GENOMIC DNA]</scope>
    <source>
        <strain evidence="5">cv. DH55</strain>
    </source>
</reference>
<sequence>MACVLLPLPKLSVLFDYRRSRKDPSFIRAVHNTNVVSSNSTNANHFLRRISSFCETGNLDESFRLVQEFAGDDDESSSDTFLLVREALELLLQASGKRKDIGIGRKIHQLVSGSTRLRNDDVLCTRVITMYAMCGSPDDSRLVFDALPRKNLFQWNAVISSYSRNELYHELLEMFIKMISKTDLLPDNFTFPCVIKACAGIPDVGIGLAVHGLVLKTGLVEDVFVGNALVSFYGAHGFVSHALKLFDIMPERNLVSWNSMIRVFSDNGFSEESFLLLGEMMEEGEFIPDVATVVTVLPVCARERDLGVGKGVHGWAVKLNLDKELVVNNALMDMYSKCVCITDAQMIFKLNNNKNVVSWNTMVGGFSAEGDIHGTFDLLRQMQAESEDVRVDNVSILNAVPVCINESVLRSLKELHCYSLKQEFIHDELVANAFVSSYAKCGSQSYAQRVFYGIRSKTVNSWNALIGGYAQNSDPRLSVDAYLQMKYSGLLPDFFTVCSLLSACSQLKSLRLGKEVHGFIIRNRLERDLFVYMSVLSLYIHCKELCKVQVLFDAMEDKSLVSWNTVITGYLQNGFPERALGHFRQMVLYGIQPCEISMMTVFGACSLLPSLRLGREAHAYVLKRLLEQNAFIACSMIDFYAKNGSITQSLKVFHGLKDKNGASWNAMIMGYGIHGLAKEAINLFEEMQRTGHNPDDLTFLGVLTACNHSGLIHEGLRYLDQMKSSFGIKPNLKHYACIIDMIGRAGQLDKALRVAEEEMSEEPDVGILNSLLSSCRIHGKLEIGEKIAAKLFELEPEKPENYVLLSNLYAGLGKWNDVRKVRQRMKEMSLRKDAGCSWIELNGKVFSFVAGESYSGGFEEIKSLWSILEMKIWKMGYRPDTSSVQHDLSEEEKIEQLRGHSEKLAITYGLIKTSEGTTLRVYKNLRICVDCHNAAKLISKVMGREIVVRDNKRFHHFKNGFCSCGDYW</sequence>
<comment type="similarity">
    <text evidence="1">Belongs to the PPR family. PCMP-H subfamily.</text>
</comment>
<dbReference type="InterPro" id="IPR011990">
    <property type="entry name" value="TPR-like_helical_dom_sf"/>
</dbReference>
<dbReference type="InterPro" id="IPR046848">
    <property type="entry name" value="E_motif"/>
</dbReference>
<dbReference type="NCBIfam" id="TIGR00756">
    <property type="entry name" value="PPR"/>
    <property type="match status" value="4"/>
</dbReference>
<feature type="domain" description="DYW" evidence="4">
    <location>
        <begin position="876"/>
        <end position="968"/>
    </location>
</feature>
<organism evidence="5 6">
    <name type="scientific">Camelina sativa</name>
    <name type="common">False flax</name>
    <name type="synonym">Myagrum sativum</name>
    <dbReference type="NCBI Taxonomy" id="90675"/>
    <lineage>
        <taxon>Eukaryota</taxon>
        <taxon>Viridiplantae</taxon>
        <taxon>Streptophyta</taxon>
        <taxon>Embryophyta</taxon>
        <taxon>Tracheophyta</taxon>
        <taxon>Spermatophyta</taxon>
        <taxon>Magnoliopsida</taxon>
        <taxon>eudicotyledons</taxon>
        <taxon>Gunneridae</taxon>
        <taxon>Pentapetalae</taxon>
        <taxon>rosids</taxon>
        <taxon>malvids</taxon>
        <taxon>Brassicales</taxon>
        <taxon>Brassicaceae</taxon>
        <taxon>Camelineae</taxon>
        <taxon>Camelina</taxon>
    </lineage>
</organism>
<dbReference type="Pfam" id="PF01535">
    <property type="entry name" value="PPR"/>
    <property type="match status" value="7"/>
</dbReference>
<keyword evidence="5" id="KW-1185">Reference proteome</keyword>
<evidence type="ECO:0000256" key="1">
    <source>
        <dbReference type="ARBA" id="ARBA00006643"/>
    </source>
</evidence>
<protein>
    <submittedName>
        <fullName evidence="6">Pentatricopeptide repeat-containing protein At1g18485</fullName>
    </submittedName>
</protein>
<dbReference type="PROSITE" id="PS51375">
    <property type="entry name" value="PPR"/>
    <property type="match status" value="6"/>
</dbReference>
<proteinExistence type="inferred from homology"/>
<dbReference type="Pfam" id="PF13041">
    <property type="entry name" value="PPR_2"/>
    <property type="match status" value="1"/>
</dbReference>
<dbReference type="InterPro" id="IPR032867">
    <property type="entry name" value="DYW_dom"/>
</dbReference>
<name>A0ABM0YAS1_CAMSA</name>
<evidence type="ECO:0000256" key="3">
    <source>
        <dbReference type="PROSITE-ProRule" id="PRU00708"/>
    </source>
</evidence>
<evidence type="ECO:0000259" key="4">
    <source>
        <dbReference type="Pfam" id="PF14432"/>
    </source>
</evidence>
<dbReference type="InterPro" id="IPR002885">
    <property type="entry name" value="PPR_rpt"/>
</dbReference>
<reference evidence="6" key="2">
    <citation type="submission" date="2025-08" db="UniProtKB">
        <authorList>
            <consortium name="RefSeq"/>
        </authorList>
    </citation>
    <scope>IDENTIFICATION</scope>
    <source>
        <tissue evidence="6">Leaf</tissue>
    </source>
</reference>
<dbReference type="GeneID" id="104775961"/>
<keyword evidence="2" id="KW-0677">Repeat</keyword>
<evidence type="ECO:0000313" key="6">
    <source>
        <dbReference type="RefSeq" id="XP_010498238.1"/>
    </source>
</evidence>
<dbReference type="Pfam" id="PF14432">
    <property type="entry name" value="DYW_deaminase"/>
    <property type="match status" value="1"/>
</dbReference>
<evidence type="ECO:0000256" key="2">
    <source>
        <dbReference type="ARBA" id="ARBA00022737"/>
    </source>
</evidence>
<feature type="repeat" description="PPR" evidence="3">
    <location>
        <begin position="355"/>
        <end position="389"/>
    </location>
</feature>
<dbReference type="InterPro" id="IPR046960">
    <property type="entry name" value="PPR_At4g14850-like_plant"/>
</dbReference>
<dbReference type="PANTHER" id="PTHR47926">
    <property type="entry name" value="PENTATRICOPEPTIDE REPEAT-CONTAINING PROTEIN"/>
    <property type="match status" value="1"/>
</dbReference>
<evidence type="ECO:0000313" key="5">
    <source>
        <dbReference type="Proteomes" id="UP000694864"/>
    </source>
</evidence>
<accession>A0ABM0YAS1</accession>
<dbReference type="PANTHER" id="PTHR47926:SF383">
    <property type="entry name" value="DYW DOMAIN-CONTAINING PROTEIN"/>
    <property type="match status" value="1"/>
</dbReference>
<dbReference type="Pfam" id="PF20431">
    <property type="entry name" value="E_motif"/>
    <property type="match status" value="1"/>
</dbReference>
<dbReference type="RefSeq" id="XP_010498238.1">
    <property type="nucleotide sequence ID" value="XM_010499936.2"/>
</dbReference>
<feature type="repeat" description="PPR" evidence="3">
    <location>
        <begin position="458"/>
        <end position="492"/>
    </location>
</feature>